<evidence type="ECO:0000259" key="8">
    <source>
        <dbReference type="Pfam" id="PF02296"/>
    </source>
</evidence>
<feature type="domain" description="Clathrin adaptor alpha-adaptin appendage C-terminal subdomain" evidence="8">
    <location>
        <begin position="851"/>
        <end position="960"/>
    </location>
</feature>
<dbReference type="InterPro" id="IPR002553">
    <property type="entry name" value="Clathrin/coatomer_adapt-like_N"/>
</dbReference>
<comment type="function">
    <text evidence="5">Adaptins are components of the adaptor complexes which link clathrin to receptors in coated vesicles. Clathrin-associated protein complexes are believed to interact with the cytoplasmic tails of membrane proteins, leading to their selection and concentration.</text>
</comment>
<comment type="subcellular location">
    <subcellularLocation>
        <location evidence="1">Endomembrane system</location>
        <topology evidence="1">Peripheral membrane protein</topology>
    </subcellularLocation>
    <subcellularLocation>
        <location evidence="5">Membrane</location>
        <location evidence="5">Coated pit</location>
    </subcellularLocation>
</comment>
<evidence type="ECO:0000256" key="3">
    <source>
        <dbReference type="ARBA" id="ARBA00022927"/>
    </source>
</evidence>
<evidence type="ECO:0000256" key="1">
    <source>
        <dbReference type="ARBA" id="ARBA00004184"/>
    </source>
</evidence>
<dbReference type="Proteomes" id="UP001470230">
    <property type="component" value="Unassembled WGS sequence"/>
</dbReference>
<reference evidence="9 10" key="1">
    <citation type="submission" date="2024-04" db="EMBL/GenBank/DDBJ databases">
        <title>Tritrichomonas musculus Genome.</title>
        <authorList>
            <person name="Alves-Ferreira E."/>
            <person name="Grigg M."/>
            <person name="Lorenzi H."/>
            <person name="Galac M."/>
        </authorList>
    </citation>
    <scope>NUCLEOTIDE SEQUENCE [LARGE SCALE GENOMIC DNA]</scope>
    <source>
        <strain evidence="9 10">EAF2021</strain>
    </source>
</reference>
<dbReference type="Gene3D" id="2.60.40.1230">
    <property type="match status" value="1"/>
</dbReference>
<dbReference type="InterPro" id="IPR050840">
    <property type="entry name" value="Adaptor_Complx_Large_Subunit"/>
</dbReference>
<dbReference type="Pfam" id="PF01602">
    <property type="entry name" value="Adaptin_N"/>
    <property type="match status" value="1"/>
</dbReference>
<dbReference type="PIRSF" id="PIRSF037091">
    <property type="entry name" value="AP2_complex_alpha"/>
    <property type="match status" value="1"/>
</dbReference>
<dbReference type="Gene3D" id="1.25.10.10">
    <property type="entry name" value="Leucine-rich Repeat Variant"/>
    <property type="match status" value="1"/>
</dbReference>
<dbReference type="InterPro" id="IPR003164">
    <property type="entry name" value="Clathrin_a-adaptin_app_sub_C"/>
</dbReference>
<dbReference type="SUPFAM" id="SSF49348">
    <property type="entry name" value="Clathrin adaptor appendage domain"/>
    <property type="match status" value="1"/>
</dbReference>
<evidence type="ECO:0000259" key="7">
    <source>
        <dbReference type="Pfam" id="PF01602"/>
    </source>
</evidence>
<keyword evidence="5" id="KW-0254">Endocytosis</keyword>
<evidence type="ECO:0000256" key="4">
    <source>
        <dbReference type="ARBA" id="ARBA00023136"/>
    </source>
</evidence>
<feature type="region of interest" description="Disordered" evidence="6">
    <location>
        <begin position="633"/>
        <end position="729"/>
    </location>
</feature>
<evidence type="ECO:0000256" key="2">
    <source>
        <dbReference type="ARBA" id="ARBA00022448"/>
    </source>
</evidence>
<dbReference type="EMBL" id="JAPFFF010000007">
    <property type="protein sequence ID" value="KAK8885986.1"/>
    <property type="molecule type" value="Genomic_DNA"/>
</dbReference>
<keyword evidence="4 5" id="KW-0472">Membrane</keyword>
<keyword evidence="10" id="KW-1185">Reference proteome</keyword>
<dbReference type="InterPro" id="IPR013041">
    <property type="entry name" value="Clathrin_app_Ig-like_sf"/>
</dbReference>
<evidence type="ECO:0000313" key="10">
    <source>
        <dbReference type="Proteomes" id="UP001470230"/>
    </source>
</evidence>
<organism evidence="9 10">
    <name type="scientific">Tritrichomonas musculus</name>
    <dbReference type="NCBI Taxonomy" id="1915356"/>
    <lineage>
        <taxon>Eukaryota</taxon>
        <taxon>Metamonada</taxon>
        <taxon>Parabasalia</taxon>
        <taxon>Tritrichomonadida</taxon>
        <taxon>Tritrichomonadidae</taxon>
        <taxon>Tritrichomonas</taxon>
    </lineage>
</organism>
<dbReference type="SUPFAM" id="SSF48371">
    <property type="entry name" value="ARM repeat"/>
    <property type="match status" value="1"/>
</dbReference>
<name>A0ABR2K4D2_9EUKA</name>
<comment type="similarity">
    <text evidence="5">Belongs to the adaptor complexes large subunit family.</text>
</comment>
<proteinExistence type="inferred from homology"/>
<keyword evidence="5" id="KW-0168">Coated pit</keyword>
<protein>
    <recommendedName>
        <fullName evidence="5">AP-2 complex subunit alpha</fullName>
    </recommendedName>
</protein>
<dbReference type="InterPro" id="IPR012295">
    <property type="entry name" value="TBP_dom_sf"/>
</dbReference>
<dbReference type="Gene3D" id="3.30.310.10">
    <property type="entry name" value="TATA-Binding Protein"/>
    <property type="match status" value="1"/>
</dbReference>
<dbReference type="PANTHER" id="PTHR22780">
    <property type="entry name" value="ADAPTIN, ALPHA/GAMMA/EPSILON"/>
    <property type="match status" value="1"/>
</dbReference>
<dbReference type="InterPro" id="IPR009028">
    <property type="entry name" value="Coatomer/calthrin_app_sub_C"/>
</dbReference>
<dbReference type="InterPro" id="IPR011989">
    <property type="entry name" value="ARM-like"/>
</dbReference>
<dbReference type="InterPro" id="IPR017104">
    <property type="entry name" value="AP2_complex_asu"/>
</dbReference>
<evidence type="ECO:0000256" key="6">
    <source>
        <dbReference type="SAM" id="MobiDB-lite"/>
    </source>
</evidence>
<evidence type="ECO:0000313" key="9">
    <source>
        <dbReference type="EMBL" id="KAK8885986.1"/>
    </source>
</evidence>
<dbReference type="InterPro" id="IPR016024">
    <property type="entry name" value="ARM-type_fold"/>
</dbReference>
<keyword evidence="2 5" id="KW-0813">Transport</keyword>
<feature type="compositionally biased region" description="Low complexity" evidence="6">
    <location>
        <begin position="663"/>
        <end position="698"/>
    </location>
</feature>
<keyword evidence="3 5" id="KW-0653">Protein transport</keyword>
<sequence length="966" mass="108633">MRGLKNFITECLDCRSKEEEKQRVTKELANIRKHFGAQNLNGYNRKKYVAKLLYIHLLGYTFDFGFPQMIELLASPVFSEKQIGYITLGVYLNGNYDLVTMIIEHLRKEIMTGDSEPAQCLALSAAANIGGTEIAETLAPTILNILKSQRCTDFVKKKAALALVRLYRETPSTFQFTDDTIRILTALLQDANFGVQLSGASLVLVLMTRYSNELQPIFPIAIQMLTKIFFEFTVPLDYTYGRNPVPWLVMKYMKILQYKVTWQTEEINKITRVLDICYQKTDLLLNTKEVHANMMLLFESINLVIATQLTSQYLARSAAILGGFLSAKQSNVRYLAIETLTRLVSASPEVIPSLDKHRQTLFLALRDADNSIRRRTLTLLYVLCTQESAEEIVQELLNYLKFADITMREPLCLKIAVLAESFMTDLAWYVDVILQLITLAGDECNDGVWHRVVQVISMNTQYQRYATLTSYNSMTSPLAHDRLVKLAAQLVGEYAHLIEVSPNEIISELQKKFHSSSEDAKAIILSALAKIGARYEPVRQTVVEFIQPLRNNQNIDIQQRSIEYCSILSGPPNVIAAVFKPIPPFKERKSSLVQQVLSDYNPIAPVVSDNDEEEQDQEGNDGALATSLPVRVPEPEHPQQQQPQQQSPPPQQPQQDLLGDLMSPSPQQQPPQQQQQPPQQNPFASQQRPQQPQQQPPQNDLDGLMNTPPGEDLLQALGGGSSTQTASYTSSQESIYKHFLTEDSGIVFDDPNIQVQLQIQVSRNNALLTFNIQNKTPGQITGVKINILPVPFFRSVARPGPNVINAGAAIQYQYAITVVQPYSTPPNYFVIYQQPADVKQQMKLPLVITKFMMPYPMDQNMFFARWGQFSSPNQTAKISYPIVPNVDPVQQMSQVMNRLLRIPVLNLQVPPLNVVGAGIIQCEGSPQGVLARFFADQNTNSVQVEIKGTSPHITDAIQHVLNSNFK</sequence>
<dbReference type="Pfam" id="PF02296">
    <property type="entry name" value="Alpha_adaptin_C"/>
    <property type="match status" value="1"/>
</dbReference>
<comment type="caution">
    <text evidence="9">The sequence shown here is derived from an EMBL/GenBank/DDBJ whole genome shotgun (WGS) entry which is preliminary data.</text>
</comment>
<evidence type="ECO:0000256" key="5">
    <source>
        <dbReference type="PIRNR" id="PIRNR037091"/>
    </source>
</evidence>
<dbReference type="SUPFAM" id="SSF55711">
    <property type="entry name" value="Subdomain of clathrin and coatomer appendage domain"/>
    <property type="match status" value="1"/>
</dbReference>
<gene>
    <name evidence="9" type="ORF">M9Y10_041445</name>
</gene>
<feature type="domain" description="Clathrin/coatomer adaptor adaptin-like N-terminal" evidence="7">
    <location>
        <begin position="20"/>
        <end position="569"/>
    </location>
</feature>
<accession>A0ABR2K4D2</accession>